<reference evidence="3" key="2">
    <citation type="submission" date="2023-05" db="EMBL/GenBank/DDBJ databases">
        <authorList>
            <person name="Schelkunov M.I."/>
        </authorList>
    </citation>
    <scope>NUCLEOTIDE SEQUENCE</scope>
    <source>
        <strain evidence="3">Hsosn_3</strain>
        <tissue evidence="3">Leaf</tissue>
    </source>
</reference>
<reference evidence="3" key="1">
    <citation type="submission" date="2023-02" db="EMBL/GenBank/DDBJ databases">
        <title>Genome of toxic invasive species Heracleum sosnowskyi carries increased number of genes despite the absence of recent whole-genome duplications.</title>
        <authorList>
            <person name="Schelkunov M."/>
            <person name="Shtratnikova V."/>
            <person name="Makarenko M."/>
            <person name="Klepikova A."/>
            <person name="Omelchenko D."/>
            <person name="Novikova G."/>
            <person name="Obukhova E."/>
            <person name="Bogdanov V."/>
            <person name="Penin A."/>
            <person name="Logacheva M."/>
        </authorList>
    </citation>
    <scope>NUCLEOTIDE SEQUENCE</scope>
    <source>
        <strain evidence="3">Hsosn_3</strain>
        <tissue evidence="3">Leaf</tissue>
    </source>
</reference>
<keyword evidence="1" id="KW-0175">Coiled coil</keyword>
<feature type="region of interest" description="Disordered" evidence="2">
    <location>
        <begin position="308"/>
        <end position="340"/>
    </location>
</feature>
<evidence type="ECO:0000313" key="4">
    <source>
        <dbReference type="Proteomes" id="UP001237642"/>
    </source>
</evidence>
<protein>
    <submittedName>
        <fullName evidence="3">Uncharacterized protein</fullName>
    </submittedName>
</protein>
<feature type="compositionally biased region" description="Low complexity" evidence="2">
    <location>
        <begin position="1"/>
        <end position="14"/>
    </location>
</feature>
<gene>
    <name evidence="3" type="ORF">POM88_004629</name>
</gene>
<feature type="compositionally biased region" description="Polar residues" evidence="2">
    <location>
        <begin position="237"/>
        <end position="252"/>
    </location>
</feature>
<evidence type="ECO:0000313" key="3">
    <source>
        <dbReference type="EMBL" id="KAK1405024.1"/>
    </source>
</evidence>
<feature type="coiled-coil region" evidence="1">
    <location>
        <begin position="95"/>
        <end position="122"/>
    </location>
</feature>
<keyword evidence="4" id="KW-1185">Reference proteome</keyword>
<feature type="compositionally biased region" description="Basic residues" evidence="2">
    <location>
        <begin position="437"/>
        <end position="458"/>
    </location>
</feature>
<sequence>MSRAKAALNALPPKAGDDFEYASDDWSEDLAEVGPSSINDDPDWLFASTIQHGEVENELLTQYNQAKDALQAEDTVQKHLVQQYMSSLKLQKLQLLQIKRDTDDLQETIDTAKDRINEHIERVLPEHTAMIDNQQVQTKLLQQLLQANPRVQEVTATKGELTKGEQAVNLLEQSHKYIQALEQVSVRMPKDVATIASRLEELQKQLKEPTSQALTTPQLSQQIASQSADNKKGEKITQAQGVPSTEGENMASSKGEPVSISQEDSIASRLASLPQSSQTHIPPISATIRQVLTPTFYQGEPSFIHEFKSSIQPAPPSPPKDNGKNKINPLFPQPKPDETKVSGAQIKKVKESKDFGLRSSRAIIKRNGYEICICASHPYFTKAKAEELARMEQEGLVFPQMPNEDYNEENAARLADELGRELEEELLREAKEEAAKVKRKGKPKTKTVGRKPRTKQKANRPVSPVL</sequence>
<proteinExistence type="predicted"/>
<feature type="region of interest" description="Disordered" evidence="2">
    <location>
        <begin position="207"/>
        <end position="266"/>
    </location>
</feature>
<accession>A0AAD8JIR7</accession>
<feature type="region of interest" description="Disordered" evidence="2">
    <location>
        <begin position="432"/>
        <end position="466"/>
    </location>
</feature>
<evidence type="ECO:0000256" key="2">
    <source>
        <dbReference type="SAM" id="MobiDB-lite"/>
    </source>
</evidence>
<dbReference type="Proteomes" id="UP001237642">
    <property type="component" value="Unassembled WGS sequence"/>
</dbReference>
<name>A0AAD8JIR7_9APIA</name>
<feature type="compositionally biased region" description="Polar residues" evidence="2">
    <location>
        <begin position="208"/>
        <end position="228"/>
    </location>
</feature>
<comment type="caution">
    <text evidence="3">The sequence shown here is derived from an EMBL/GenBank/DDBJ whole genome shotgun (WGS) entry which is preliminary data.</text>
</comment>
<feature type="region of interest" description="Disordered" evidence="2">
    <location>
        <begin position="1"/>
        <end position="20"/>
    </location>
</feature>
<organism evidence="3 4">
    <name type="scientific">Heracleum sosnowskyi</name>
    <dbReference type="NCBI Taxonomy" id="360622"/>
    <lineage>
        <taxon>Eukaryota</taxon>
        <taxon>Viridiplantae</taxon>
        <taxon>Streptophyta</taxon>
        <taxon>Embryophyta</taxon>
        <taxon>Tracheophyta</taxon>
        <taxon>Spermatophyta</taxon>
        <taxon>Magnoliopsida</taxon>
        <taxon>eudicotyledons</taxon>
        <taxon>Gunneridae</taxon>
        <taxon>Pentapetalae</taxon>
        <taxon>asterids</taxon>
        <taxon>campanulids</taxon>
        <taxon>Apiales</taxon>
        <taxon>Apiaceae</taxon>
        <taxon>Apioideae</taxon>
        <taxon>apioid superclade</taxon>
        <taxon>Tordylieae</taxon>
        <taxon>Tordyliinae</taxon>
        <taxon>Heracleum</taxon>
    </lineage>
</organism>
<evidence type="ECO:0000256" key="1">
    <source>
        <dbReference type="SAM" id="Coils"/>
    </source>
</evidence>
<dbReference type="AlphaFoldDB" id="A0AAD8JIR7"/>
<dbReference type="EMBL" id="JAUIZM010000001">
    <property type="protein sequence ID" value="KAK1405024.1"/>
    <property type="molecule type" value="Genomic_DNA"/>
</dbReference>